<dbReference type="EnsemblMetazoa" id="XM_038188290.1">
    <property type="protein sequence ID" value="XP_038044218.1"/>
    <property type="gene ID" value="LOC119718866"/>
</dbReference>
<name>A0A913YXF2_PATMI</name>
<keyword evidence="1" id="KW-0472">Membrane</keyword>
<dbReference type="AlphaFoldDB" id="A0A913YXF2"/>
<evidence type="ECO:0000256" key="1">
    <source>
        <dbReference type="SAM" id="Phobius"/>
    </source>
</evidence>
<dbReference type="Proteomes" id="UP000887568">
    <property type="component" value="Unplaced"/>
</dbReference>
<organism evidence="2 3">
    <name type="scientific">Patiria miniata</name>
    <name type="common">Bat star</name>
    <name type="synonym">Asterina miniata</name>
    <dbReference type="NCBI Taxonomy" id="46514"/>
    <lineage>
        <taxon>Eukaryota</taxon>
        <taxon>Metazoa</taxon>
        <taxon>Echinodermata</taxon>
        <taxon>Eleutherozoa</taxon>
        <taxon>Asterozoa</taxon>
        <taxon>Asteroidea</taxon>
        <taxon>Valvatacea</taxon>
        <taxon>Valvatida</taxon>
        <taxon>Asterinidae</taxon>
        <taxon>Patiria</taxon>
    </lineage>
</organism>
<dbReference type="RefSeq" id="XP_038044218.1">
    <property type="nucleotide sequence ID" value="XM_038188290.1"/>
</dbReference>
<feature type="transmembrane region" description="Helical" evidence="1">
    <location>
        <begin position="78"/>
        <end position="101"/>
    </location>
</feature>
<reference evidence="2" key="1">
    <citation type="submission" date="2022-11" db="UniProtKB">
        <authorList>
            <consortium name="EnsemblMetazoa"/>
        </authorList>
    </citation>
    <scope>IDENTIFICATION</scope>
</reference>
<keyword evidence="3" id="KW-1185">Reference proteome</keyword>
<dbReference type="GeneID" id="119718866"/>
<keyword evidence="1" id="KW-1133">Transmembrane helix</keyword>
<protein>
    <submittedName>
        <fullName evidence="2">Uncharacterized protein</fullName>
    </submittedName>
</protein>
<evidence type="ECO:0000313" key="3">
    <source>
        <dbReference type="Proteomes" id="UP000887568"/>
    </source>
</evidence>
<proteinExistence type="predicted"/>
<accession>A0A913YXF2</accession>
<keyword evidence="1" id="KW-0812">Transmembrane</keyword>
<evidence type="ECO:0000313" key="2">
    <source>
        <dbReference type="EnsemblMetazoa" id="XP_038044218.1"/>
    </source>
</evidence>
<sequence>MFRNTLADLHNPSDDIVYGFTQPDGLQGTRQFHHWPRFGVDEDVLDIPLEDLGHEGRRRRSMYGKRRGFTPEERTKRVILCFIVVIVVIVLLVGGIFPAIFLSNYTNSAVLYSSLTDARIDE</sequence>